<evidence type="ECO:0000256" key="2">
    <source>
        <dbReference type="PIRSR" id="PIRSR634015-3"/>
    </source>
</evidence>
<dbReference type="PANTHER" id="PTHR45726:SF3">
    <property type="entry name" value="LEUKOTRIENE A-4 HYDROLASE"/>
    <property type="match status" value="1"/>
</dbReference>
<dbReference type="GO" id="GO:0008270">
    <property type="term" value="F:zinc ion binding"/>
    <property type="evidence" value="ECO:0007669"/>
    <property type="project" value="InterPro"/>
</dbReference>
<keyword evidence="2" id="KW-0862">Zinc</keyword>
<dbReference type="InterPro" id="IPR027268">
    <property type="entry name" value="Peptidase_M4/M1_CTD_sf"/>
</dbReference>
<reference evidence="5 6" key="1">
    <citation type="submission" date="2019-08" db="EMBL/GenBank/DDBJ databases">
        <title>Genome sequencing of Paenibacillus faecis DSM 23593(T).</title>
        <authorList>
            <person name="Kook J.-K."/>
            <person name="Park S.-N."/>
            <person name="Lim Y.K."/>
        </authorList>
    </citation>
    <scope>NUCLEOTIDE SEQUENCE [LARGE SCALE GENOMIC DNA]</scope>
    <source>
        <strain evidence="5 6">DSM 23593</strain>
    </source>
</reference>
<evidence type="ECO:0000313" key="5">
    <source>
        <dbReference type="EMBL" id="TYA12530.1"/>
    </source>
</evidence>
<feature type="active site" description="Proton acceptor" evidence="1">
    <location>
        <position position="406"/>
    </location>
</feature>
<feature type="domain" description="Peptidase M1 membrane alanine aminopeptidase" evidence="4">
    <location>
        <begin position="356"/>
        <end position="539"/>
    </location>
</feature>
<dbReference type="InterPro" id="IPR014782">
    <property type="entry name" value="Peptidase_M1_dom"/>
</dbReference>
<proteinExistence type="predicted"/>
<organism evidence="5 6">
    <name type="scientific">Paenibacillus faecis</name>
    <dbReference type="NCBI Taxonomy" id="862114"/>
    <lineage>
        <taxon>Bacteria</taxon>
        <taxon>Bacillati</taxon>
        <taxon>Bacillota</taxon>
        <taxon>Bacilli</taxon>
        <taxon>Bacillales</taxon>
        <taxon>Paenibacillaceae</taxon>
        <taxon>Paenibacillus</taxon>
    </lineage>
</organism>
<comment type="cofactor">
    <cofactor evidence="2">
        <name>Zn(2+)</name>
        <dbReference type="ChEBI" id="CHEBI:29105"/>
    </cofactor>
    <text evidence="2">Binds 1 zinc ion per subunit.</text>
</comment>
<dbReference type="Proteomes" id="UP000325218">
    <property type="component" value="Unassembled WGS sequence"/>
</dbReference>
<dbReference type="AlphaFoldDB" id="A0A5D0CSA6"/>
<comment type="caution">
    <text evidence="5">The sequence shown here is derived from an EMBL/GenBank/DDBJ whole genome shotgun (WGS) entry which is preliminary data.</text>
</comment>
<dbReference type="SUPFAM" id="SSF55486">
    <property type="entry name" value="Metalloproteases ('zincins'), catalytic domain"/>
    <property type="match status" value="1"/>
</dbReference>
<evidence type="ECO:0000259" key="4">
    <source>
        <dbReference type="Pfam" id="PF01433"/>
    </source>
</evidence>
<dbReference type="InterPro" id="IPR034015">
    <property type="entry name" value="M1_LTA4H"/>
</dbReference>
<evidence type="ECO:0000256" key="1">
    <source>
        <dbReference type="PIRSR" id="PIRSR634015-1"/>
    </source>
</evidence>
<gene>
    <name evidence="5" type="ORF">FRY98_17765</name>
</gene>
<feature type="active site" description="Proton donor" evidence="1">
    <location>
        <position position="480"/>
    </location>
</feature>
<dbReference type="RefSeq" id="WP_148454355.1">
    <property type="nucleotide sequence ID" value="NZ_VSDO01000003.1"/>
</dbReference>
<dbReference type="OrthoDB" id="9814383at2"/>
<dbReference type="Pfam" id="PF01433">
    <property type="entry name" value="Peptidase_M1"/>
    <property type="match status" value="1"/>
</dbReference>
<accession>A0A5D0CSA6</accession>
<dbReference type="Gene3D" id="1.10.390.10">
    <property type="entry name" value="Neutral Protease Domain 2"/>
    <property type="match status" value="1"/>
</dbReference>
<feature type="binding site" evidence="2">
    <location>
        <position position="409"/>
    </location>
    <ligand>
        <name>Zn(2+)</name>
        <dbReference type="ChEBI" id="CHEBI:29105"/>
        <note>catalytic</note>
    </ligand>
</feature>
<dbReference type="EMBL" id="VSDO01000003">
    <property type="protein sequence ID" value="TYA12530.1"/>
    <property type="molecule type" value="Genomic_DNA"/>
</dbReference>
<feature type="region of interest" description="Disordered" evidence="3">
    <location>
        <begin position="37"/>
        <end position="60"/>
    </location>
</feature>
<feature type="binding site" evidence="2">
    <location>
        <position position="428"/>
    </location>
    <ligand>
        <name>Zn(2+)</name>
        <dbReference type="ChEBI" id="CHEBI:29105"/>
        <note>catalytic</note>
    </ligand>
</feature>
<dbReference type="GO" id="GO:0008237">
    <property type="term" value="F:metallopeptidase activity"/>
    <property type="evidence" value="ECO:0007669"/>
    <property type="project" value="InterPro"/>
</dbReference>
<keyword evidence="2" id="KW-0479">Metal-binding</keyword>
<protein>
    <submittedName>
        <fullName evidence="5">M1 family metallopeptidase</fullName>
    </submittedName>
</protein>
<evidence type="ECO:0000256" key="3">
    <source>
        <dbReference type="SAM" id="MobiDB-lite"/>
    </source>
</evidence>
<keyword evidence="6" id="KW-1185">Reference proteome</keyword>
<dbReference type="PANTHER" id="PTHR45726">
    <property type="entry name" value="LEUKOTRIENE A-4 HYDROLASE"/>
    <property type="match status" value="1"/>
</dbReference>
<sequence length="667" mass="74600">MTRRSLFIGISFLALCLIAGTIRYTLSPEPSHLSSFASKKAKPLDSAKTGPAPALPLTESIQHPTAEVLSDRITEYHIQVHLDEKNQTLIGTETLTWTHPGKKSVNELYLHLYPNAFASGESTFMKESGGKLRGDLMPKDGWGGMELTEIRTTDGISLLHRLQYVQPDDGNTHDRTLAKIRLPVTVRGGEDLTLKIQFKVNLPKVFARMGTAGDFVMAGQWFPKVSVYEPAGTRGRQTEGWNLHQYHGNSEFYSDFGIYSVSINVPETYTVAATGFQTKPAVRKDGRKTVQFYADDVHDFAWSASPHFVYAEEPFSSAEVPGVRIKLYLDPAHQDLKDRYFYAAKVALSNFSKWYGRYPYSTLSVVVPPAQGNGAGGMEYPTLVTAFGANSESPGYDELERTVIHEVAHQFFYGMVANNEFEEAWLDEAFASYAEDKLMEQEFGIAPNLPLQAALVSNPAPLAQVSWKFGSSDIYAKNVYSRGQLILLDIERQVGAKAMKRILYNYSQKFRFKHPTTSDFQRIVEQVTGRSWKAYFNQYVYDGKMADFSVDRIAVQSIAGKNGAALYESKVTLSRRGGSAPKVPLLFSFKDGHTVRKVWNGEGETVQMTLRYKAPLDWVQIDPDYSLVLENKHINNYMRAEVAEPTGTRATLGVVKLLEAMLGALVW</sequence>
<name>A0A5D0CSA6_9BACL</name>
<dbReference type="CDD" id="cd09604">
    <property type="entry name" value="M1_APN_like"/>
    <property type="match status" value="1"/>
</dbReference>
<evidence type="ECO:0000313" key="6">
    <source>
        <dbReference type="Proteomes" id="UP000325218"/>
    </source>
</evidence>
<feature type="binding site" evidence="2">
    <location>
        <position position="405"/>
    </location>
    <ligand>
        <name>Zn(2+)</name>
        <dbReference type="ChEBI" id="CHEBI:29105"/>
        <note>catalytic</note>
    </ligand>
</feature>